<comment type="caution">
    <text evidence="7">The sequence shown here is derived from an EMBL/GenBank/DDBJ whole genome shotgun (WGS) entry which is preliminary data.</text>
</comment>
<keyword evidence="7" id="KW-0808">Transferase</keyword>
<feature type="transmembrane region" description="Helical" evidence="4">
    <location>
        <begin position="281"/>
        <end position="300"/>
    </location>
</feature>
<dbReference type="PANTHER" id="PTHR45138">
    <property type="entry name" value="REGULATORY COMPONENTS OF SENSORY TRANSDUCTION SYSTEM"/>
    <property type="match status" value="1"/>
</dbReference>
<dbReference type="RefSeq" id="WP_238897091.1">
    <property type="nucleotide sequence ID" value="NZ_JAKOGG010000011.1"/>
</dbReference>
<dbReference type="InterPro" id="IPR011623">
    <property type="entry name" value="7TMR_DISM_rcpt_extracell_dom1"/>
</dbReference>
<feature type="domain" description="GGDEF" evidence="6">
    <location>
        <begin position="483"/>
        <end position="618"/>
    </location>
</feature>
<dbReference type="InterPro" id="IPR000160">
    <property type="entry name" value="GGDEF_dom"/>
</dbReference>
<organism evidence="7 8">
    <name type="scientific">Shewanella electrica</name>
    <dbReference type="NCBI Taxonomy" id="515560"/>
    <lineage>
        <taxon>Bacteria</taxon>
        <taxon>Pseudomonadati</taxon>
        <taxon>Pseudomonadota</taxon>
        <taxon>Gammaproteobacteria</taxon>
        <taxon>Alteromonadales</taxon>
        <taxon>Shewanellaceae</taxon>
        <taxon>Shewanella</taxon>
    </lineage>
</organism>
<dbReference type="PANTHER" id="PTHR45138:SF9">
    <property type="entry name" value="DIGUANYLATE CYCLASE DGCM-RELATED"/>
    <property type="match status" value="1"/>
</dbReference>
<dbReference type="EMBL" id="JAKOGG010000011">
    <property type="protein sequence ID" value="MCS4557612.1"/>
    <property type="molecule type" value="Genomic_DNA"/>
</dbReference>
<feature type="coiled-coil region" evidence="3">
    <location>
        <begin position="392"/>
        <end position="441"/>
    </location>
</feature>
<gene>
    <name evidence="7" type="ORF">L9G74_14275</name>
</gene>
<dbReference type="InterPro" id="IPR029787">
    <property type="entry name" value="Nucleotide_cyclase"/>
</dbReference>
<comment type="catalytic activity">
    <reaction evidence="2">
        <text>2 GTP = 3',3'-c-di-GMP + 2 diphosphate</text>
        <dbReference type="Rhea" id="RHEA:24898"/>
        <dbReference type="ChEBI" id="CHEBI:33019"/>
        <dbReference type="ChEBI" id="CHEBI:37565"/>
        <dbReference type="ChEBI" id="CHEBI:58805"/>
        <dbReference type="EC" id="2.7.7.65"/>
    </reaction>
</comment>
<dbReference type="SMART" id="SM00267">
    <property type="entry name" value="GGDEF"/>
    <property type="match status" value="1"/>
</dbReference>
<evidence type="ECO:0000259" key="6">
    <source>
        <dbReference type="PROSITE" id="PS50887"/>
    </source>
</evidence>
<dbReference type="Pfam" id="PF07696">
    <property type="entry name" value="7TMR-DISMED2"/>
    <property type="match status" value="1"/>
</dbReference>
<name>A0ABT2FNP7_9GAMM</name>
<dbReference type="Pfam" id="PF00990">
    <property type="entry name" value="GGDEF"/>
    <property type="match status" value="1"/>
</dbReference>
<keyword evidence="5" id="KW-0732">Signal</keyword>
<keyword evidence="4" id="KW-1133">Transmembrane helix</keyword>
<dbReference type="SUPFAM" id="SSF55073">
    <property type="entry name" value="Nucleotide cyclase"/>
    <property type="match status" value="1"/>
</dbReference>
<dbReference type="InterPro" id="IPR050469">
    <property type="entry name" value="Diguanylate_Cyclase"/>
</dbReference>
<feature type="signal peptide" evidence="5">
    <location>
        <begin position="1"/>
        <end position="22"/>
    </location>
</feature>
<dbReference type="Gene3D" id="3.30.70.270">
    <property type="match status" value="1"/>
</dbReference>
<dbReference type="InterPro" id="IPR043128">
    <property type="entry name" value="Rev_trsase/Diguanyl_cyclase"/>
</dbReference>
<keyword evidence="3" id="KW-0175">Coiled coil</keyword>
<dbReference type="Pfam" id="PF07695">
    <property type="entry name" value="7TMR-DISM_7TM"/>
    <property type="match status" value="1"/>
</dbReference>
<evidence type="ECO:0000313" key="8">
    <source>
        <dbReference type="Proteomes" id="UP001201549"/>
    </source>
</evidence>
<keyword evidence="7" id="KW-0548">Nucleotidyltransferase</keyword>
<keyword evidence="4" id="KW-0812">Transmembrane</keyword>
<evidence type="ECO:0000256" key="1">
    <source>
        <dbReference type="ARBA" id="ARBA00012528"/>
    </source>
</evidence>
<dbReference type="GO" id="GO:0052621">
    <property type="term" value="F:diguanylate cyclase activity"/>
    <property type="evidence" value="ECO:0007669"/>
    <property type="project" value="UniProtKB-EC"/>
</dbReference>
<dbReference type="Proteomes" id="UP001201549">
    <property type="component" value="Unassembled WGS sequence"/>
</dbReference>
<keyword evidence="4" id="KW-0472">Membrane</keyword>
<dbReference type="NCBIfam" id="TIGR00254">
    <property type="entry name" value="GGDEF"/>
    <property type="match status" value="1"/>
</dbReference>
<feature type="transmembrane region" description="Helical" evidence="4">
    <location>
        <begin position="306"/>
        <end position="326"/>
    </location>
</feature>
<evidence type="ECO:0000256" key="3">
    <source>
        <dbReference type="SAM" id="Coils"/>
    </source>
</evidence>
<feature type="chain" id="PRO_5046706523" description="diguanylate cyclase" evidence="5">
    <location>
        <begin position="23"/>
        <end position="633"/>
    </location>
</feature>
<keyword evidence="8" id="KW-1185">Reference proteome</keyword>
<dbReference type="CDD" id="cd01949">
    <property type="entry name" value="GGDEF"/>
    <property type="match status" value="1"/>
</dbReference>
<protein>
    <recommendedName>
        <fullName evidence="1">diguanylate cyclase</fullName>
        <ecNumber evidence="1">2.7.7.65</ecNumber>
    </recommendedName>
</protein>
<sequence>MTHWLSGWASVLLLLICASASAVEISDSKTIDMALAPFALATLQAANASYEQVRQLPAEQWQQADEGILLRMGEKGLWLYVKLSQQGVGKRDRILEMGNPNIDHLTIYHAVNGELVEQKVLGDSLPFSQRPQVHANFLLPFEMEAGEVHEFWLHVSSQGSNYLPLHLWSPTALMQHDQPRELTKGLQLGTLCAIGLFSLFMAAVTGSYTYGYYAAYVLLMALLVSSMNGTAFQYLWPNSPLLQQLVLPFTLPLVVAFNALFTEKTLLLKYHSMRMLRLCRAMAAVSIMCAFLTLIISQYAGLLLGMLLVVSVCLTIAVITIMQAIAGNKLAQLYAFSSLGIVVGSLLTCGQYLGLIVLALNPQTPVMIGLTVEITLKAAVLAIRYNEERKAKADIQQQALLQAERMREAKEEALHTEEETNARLERMVQERTLELEFALRELNEVNHKLTEQTQIDSLTGVRNRSSFEKRLQAEGRISRRQHTPMALLMLDIDHFKIINDTFGHLAGDATLKAVAETLRNNVKRPSDLVCRFGGEEFAVILPNTDTEGALALAESLRLAVSQLNVQWDTQKVPLTISIGVSSSIIHSDDHITLVLSEADKALYRAKSQGRNQVCLYQAEQDVAATPVVVAPQS</sequence>
<accession>A0ABT2FNP7</accession>
<evidence type="ECO:0000256" key="4">
    <source>
        <dbReference type="SAM" id="Phobius"/>
    </source>
</evidence>
<reference evidence="8" key="1">
    <citation type="submission" date="2023-07" db="EMBL/GenBank/DDBJ databases">
        <title>Shewanella mangrovi sp. nov., an acetaldehyde- degrading bacterium isolated from mangrove sediment.</title>
        <authorList>
            <person name="Liu Y."/>
        </authorList>
    </citation>
    <scope>NUCLEOTIDE SEQUENCE [LARGE SCALE GENOMIC DNA]</scope>
    <source>
        <strain evidence="8">C32</strain>
    </source>
</reference>
<feature type="transmembrane region" description="Helical" evidence="4">
    <location>
        <begin position="213"/>
        <end position="235"/>
    </location>
</feature>
<evidence type="ECO:0000313" key="7">
    <source>
        <dbReference type="EMBL" id="MCS4557612.1"/>
    </source>
</evidence>
<evidence type="ECO:0000256" key="2">
    <source>
        <dbReference type="ARBA" id="ARBA00034247"/>
    </source>
</evidence>
<dbReference type="PROSITE" id="PS50887">
    <property type="entry name" value="GGDEF"/>
    <property type="match status" value="1"/>
</dbReference>
<evidence type="ECO:0000256" key="5">
    <source>
        <dbReference type="SAM" id="SignalP"/>
    </source>
</evidence>
<dbReference type="InterPro" id="IPR011622">
    <property type="entry name" value="7TMR_DISM_rcpt_extracell_dom2"/>
</dbReference>
<feature type="transmembrane region" description="Helical" evidence="4">
    <location>
        <begin position="333"/>
        <end position="360"/>
    </location>
</feature>
<dbReference type="Gene3D" id="2.60.40.2380">
    <property type="match status" value="1"/>
</dbReference>
<dbReference type="EC" id="2.7.7.65" evidence="1"/>
<proteinExistence type="predicted"/>
<feature type="transmembrane region" description="Helical" evidence="4">
    <location>
        <begin position="241"/>
        <end position="261"/>
    </location>
</feature>